<dbReference type="EMBL" id="JXXZ01000004">
    <property type="protein sequence ID" value="KJZ01056.1"/>
    <property type="molecule type" value="Genomic_DNA"/>
</dbReference>
<dbReference type="Gene3D" id="2.40.160.20">
    <property type="match status" value="1"/>
</dbReference>
<dbReference type="RefSeq" id="WP_045978223.1">
    <property type="nucleotide sequence ID" value="NZ_JXXY01000001.1"/>
</dbReference>
<evidence type="ECO:0000256" key="1">
    <source>
        <dbReference type="SAM" id="SignalP"/>
    </source>
</evidence>
<sequence>MKKTLSAALIGLFLGTSSYAHANLSVNVGAINVNPDSEVSKINEAPTLGLNADDDTQLGLTFDYALNDNWTIELIAATPFSHDVNGRLGLEGAKIGNIKHLPPTLLGQYHFGQAGDTFRAFVGAGVNYTVFFDEQASQDLKTTLGTDDVELKLDDSVGLAAQVGFNYAFDKHWGLHGMVSYMDIDSDASVYANGQKALTVDVKIDPVVAMLGVRYTF</sequence>
<dbReference type="Proteomes" id="UP000033664">
    <property type="component" value="Unassembled WGS sequence"/>
</dbReference>
<dbReference type="AlphaFoldDB" id="A0A0F4PZH1"/>
<keyword evidence="1" id="KW-0732">Signal</keyword>
<dbReference type="GO" id="GO:0019867">
    <property type="term" value="C:outer membrane"/>
    <property type="evidence" value="ECO:0007669"/>
    <property type="project" value="InterPro"/>
</dbReference>
<dbReference type="GeneID" id="58227680"/>
<comment type="caution">
    <text evidence="2">The sequence shown here is derived from an EMBL/GenBank/DDBJ whole genome shotgun (WGS) entry which is preliminary data.</text>
</comment>
<dbReference type="OrthoDB" id="9807574at2"/>
<organism evidence="2 3">
    <name type="scientific">Pseudoalteromonas ruthenica</name>
    <dbReference type="NCBI Taxonomy" id="151081"/>
    <lineage>
        <taxon>Bacteria</taxon>
        <taxon>Pseudomonadati</taxon>
        <taxon>Pseudomonadota</taxon>
        <taxon>Gammaproteobacteria</taxon>
        <taxon>Alteromonadales</taxon>
        <taxon>Pseudoalteromonadaceae</taxon>
        <taxon>Pseudoalteromonas</taxon>
    </lineage>
</organism>
<dbReference type="SUPFAM" id="SSF56925">
    <property type="entry name" value="OMPA-like"/>
    <property type="match status" value="1"/>
</dbReference>
<reference evidence="2 3" key="1">
    <citation type="journal article" date="2015" name="BMC Genomics">
        <title>Genome mining reveals unlocked bioactive potential of marine Gram-negative bacteria.</title>
        <authorList>
            <person name="Machado H."/>
            <person name="Sonnenschein E.C."/>
            <person name="Melchiorsen J."/>
            <person name="Gram L."/>
        </authorList>
    </citation>
    <scope>NUCLEOTIDE SEQUENCE [LARGE SCALE GENOMIC DNA]</scope>
    <source>
        <strain evidence="2 3">S3137</strain>
    </source>
</reference>
<feature type="signal peptide" evidence="1">
    <location>
        <begin position="1"/>
        <end position="22"/>
    </location>
</feature>
<gene>
    <name evidence="2" type="ORF">TW72_04160</name>
</gene>
<dbReference type="InterPro" id="IPR005618">
    <property type="entry name" value="OMPW"/>
</dbReference>
<evidence type="ECO:0000313" key="3">
    <source>
        <dbReference type="Proteomes" id="UP000033664"/>
    </source>
</evidence>
<name>A0A0F4PZH1_9GAMM</name>
<dbReference type="PANTHER" id="PTHR36920">
    <property type="match status" value="1"/>
</dbReference>
<dbReference type="PANTHER" id="PTHR36920:SF1">
    <property type="entry name" value="OUTER MEMBRANE PROTEIN W"/>
    <property type="match status" value="1"/>
</dbReference>
<dbReference type="InterPro" id="IPR011250">
    <property type="entry name" value="OMP/PagP_B-barrel"/>
</dbReference>
<dbReference type="Pfam" id="PF03922">
    <property type="entry name" value="OmpW"/>
    <property type="match status" value="1"/>
</dbReference>
<protein>
    <submittedName>
        <fullName evidence="2">Membrane protein</fullName>
    </submittedName>
</protein>
<accession>A0A0F4PZH1</accession>
<keyword evidence="3" id="KW-1185">Reference proteome</keyword>
<dbReference type="PATRIC" id="fig|151081.8.peg.288"/>
<proteinExistence type="predicted"/>
<dbReference type="eggNOG" id="COG3047">
    <property type="taxonomic scope" value="Bacteria"/>
</dbReference>
<feature type="chain" id="PRO_5002474598" evidence="1">
    <location>
        <begin position="23"/>
        <end position="217"/>
    </location>
</feature>
<evidence type="ECO:0000313" key="2">
    <source>
        <dbReference type="EMBL" id="KJZ01056.1"/>
    </source>
</evidence>
<dbReference type="GO" id="GO:0055085">
    <property type="term" value="P:transmembrane transport"/>
    <property type="evidence" value="ECO:0007669"/>
    <property type="project" value="TreeGrafter"/>
</dbReference>